<protein>
    <submittedName>
        <fullName evidence="1">Uncharacterized protein</fullName>
    </submittedName>
</protein>
<evidence type="ECO:0000313" key="2">
    <source>
        <dbReference type="Proteomes" id="UP000184600"/>
    </source>
</evidence>
<organism evidence="1 2">
    <name type="scientific">Vibrio quintilis</name>
    <dbReference type="NCBI Taxonomy" id="1117707"/>
    <lineage>
        <taxon>Bacteria</taxon>
        <taxon>Pseudomonadati</taxon>
        <taxon>Pseudomonadota</taxon>
        <taxon>Gammaproteobacteria</taxon>
        <taxon>Vibrionales</taxon>
        <taxon>Vibrionaceae</taxon>
        <taxon>Vibrio</taxon>
    </lineage>
</organism>
<reference evidence="2" key="1">
    <citation type="submission" date="2016-12" db="EMBL/GenBank/DDBJ databases">
        <authorList>
            <person name="Rodrigo-Torres L."/>
            <person name="Arahal R.D."/>
            <person name="Lucena T."/>
        </authorList>
    </citation>
    <scope>NUCLEOTIDE SEQUENCE [LARGE SCALE GENOMIC DNA]</scope>
</reference>
<accession>A0A1M7YYV1</accession>
<sequence length="48" mass="5385">MQAGTQTAADMKIPKHELFESKFEGIFKTNYRTSHNAANRAGYHSGLE</sequence>
<dbReference type="Proteomes" id="UP000184600">
    <property type="component" value="Unassembled WGS sequence"/>
</dbReference>
<dbReference type="EMBL" id="FRFG01000048">
    <property type="protein sequence ID" value="SHO57821.1"/>
    <property type="molecule type" value="Genomic_DNA"/>
</dbReference>
<dbReference type="AlphaFoldDB" id="A0A1M7YYV1"/>
<name>A0A1M7YYV1_9VIBR</name>
<evidence type="ECO:0000313" key="1">
    <source>
        <dbReference type="EMBL" id="SHO57821.1"/>
    </source>
</evidence>
<proteinExistence type="predicted"/>
<gene>
    <name evidence="1" type="ORF">VQ7734_03591</name>
</gene>
<dbReference type="STRING" id="1117707.VQ7734_03591"/>
<keyword evidence="2" id="KW-1185">Reference proteome</keyword>